<dbReference type="InterPro" id="IPR050624">
    <property type="entry name" value="HTH-type_Tx_Regulator"/>
</dbReference>
<dbReference type="Pfam" id="PF14278">
    <property type="entry name" value="TetR_C_8"/>
    <property type="match status" value="1"/>
</dbReference>
<sequence>MNELTMRQSRTKDHLKMALTVLIKDKGFHAVTVKDIVEQAKYNRSTFYVHYHDKYEVAEELLQELLTGLVESVRIPYKQRRSINTRQLKPSHFEIISYIYQNGFYFDLINYDDTLPGLHRGFPNTILDIYKHQFAFQTLSDRPVNMDYFKHYIALGFYGLIQSWIQEGFREPQETFIQEVIELSKTHIHSVQYIGDL</sequence>
<keyword evidence="1" id="KW-0678">Repressor</keyword>
<protein>
    <submittedName>
        <fullName evidence="5">AcrR family transcriptional regulator</fullName>
    </submittedName>
</protein>
<keyword evidence="2 3" id="KW-0238">DNA-binding</keyword>
<organism evidence="5 6">
    <name type="scientific">Alkalibacillus flavidus</name>
    <dbReference type="NCBI Taxonomy" id="546021"/>
    <lineage>
        <taxon>Bacteria</taxon>
        <taxon>Bacillati</taxon>
        <taxon>Bacillota</taxon>
        <taxon>Bacilli</taxon>
        <taxon>Bacillales</taxon>
        <taxon>Bacillaceae</taxon>
        <taxon>Alkalibacillus</taxon>
    </lineage>
</organism>
<gene>
    <name evidence="5" type="ORF">ABID56_002019</name>
</gene>
<feature type="domain" description="HTH tetR-type" evidence="4">
    <location>
        <begin position="9"/>
        <end position="69"/>
    </location>
</feature>
<dbReference type="RefSeq" id="WP_354220748.1">
    <property type="nucleotide sequence ID" value="NZ_JBEPMX010000010.1"/>
</dbReference>
<dbReference type="PANTHER" id="PTHR43479:SF7">
    <property type="entry name" value="TETR-FAMILY TRANSCRIPTIONAL REGULATOR"/>
    <property type="match status" value="1"/>
</dbReference>
<dbReference type="InterPro" id="IPR009057">
    <property type="entry name" value="Homeodomain-like_sf"/>
</dbReference>
<evidence type="ECO:0000313" key="5">
    <source>
        <dbReference type="EMBL" id="MET3683903.1"/>
    </source>
</evidence>
<dbReference type="Gene3D" id="1.10.357.10">
    <property type="entry name" value="Tetracycline Repressor, domain 2"/>
    <property type="match status" value="1"/>
</dbReference>
<evidence type="ECO:0000256" key="2">
    <source>
        <dbReference type="ARBA" id="ARBA00023125"/>
    </source>
</evidence>
<name>A0ABV2KWD4_9BACI</name>
<evidence type="ECO:0000259" key="4">
    <source>
        <dbReference type="PROSITE" id="PS50977"/>
    </source>
</evidence>
<reference evidence="5 6" key="1">
    <citation type="submission" date="2024-06" db="EMBL/GenBank/DDBJ databases">
        <title>Genomic Encyclopedia of Type Strains, Phase IV (KMG-IV): sequencing the most valuable type-strain genomes for metagenomic binning, comparative biology and taxonomic classification.</title>
        <authorList>
            <person name="Goeker M."/>
        </authorList>
    </citation>
    <scope>NUCLEOTIDE SEQUENCE [LARGE SCALE GENOMIC DNA]</scope>
    <source>
        <strain evidence="5 6">DSM 23520</strain>
    </source>
</reference>
<dbReference type="SUPFAM" id="SSF46689">
    <property type="entry name" value="Homeodomain-like"/>
    <property type="match status" value="1"/>
</dbReference>
<dbReference type="EMBL" id="JBEPMX010000010">
    <property type="protein sequence ID" value="MET3683903.1"/>
    <property type="molecule type" value="Genomic_DNA"/>
</dbReference>
<dbReference type="Proteomes" id="UP001549167">
    <property type="component" value="Unassembled WGS sequence"/>
</dbReference>
<dbReference type="PROSITE" id="PS50977">
    <property type="entry name" value="HTH_TETR_2"/>
    <property type="match status" value="1"/>
</dbReference>
<feature type="DNA-binding region" description="H-T-H motif" evidence="3">
    <location>
        <begin position="32"/>
        <end position="51"/>
    </location>
</feature>
<comment type="caution">
    <text evidence="5">The sequence shown here is derived from an EMBL/GenBank/DDBJ whole genome shotgun (WGS) entry which is preliminary data.</text>
</comment>
<proteinExistence type="predicted"/>
<evidence type="ECO:0000256" key="1">
    <source>
        <dbReference type="ARBA" id="ARBA00022491"/>
    </source>
</evidence>
<accession>A0ABV2KWD4</accession>
<dbReference type="InterPro" id="IPR039532">
    <property type="entry name" value="TetR_C_Firmicutes"/>
</dbReference>
<dbReference type="PANTHER" id="PTHR43479">
    <property type="entry name" value="ACREF/ENVCD OPERON REPRESSOR-RELATED"/>
    <property type="match status" value="1"/>
</dbReference>
<dbReference type="InterPro" id="IPR001647">
    <property type="entry name" value="HTH_TetR"/>
</dbReference>
<evidence type="ECO:0000256" key="3">
    <source>
        <dbReference type="PROSITE-ProRule" id="PRU00335"/>
    </source>
</evidence>
<dbReference type="Pfam" id="PF00440">
    <property type="entry name" value="TetR_N"/>
    <property type="match status" value="1"/>
</dbReference>
<keyword evidence="6" id="KW-1185">Reference proteome</keyword>
<evidence type="ECO:0000313" key="6">
    <source>
        <dbReference type="Proteomes" id="UP001549167"/>
    </source>
</evidence>